<dbReference type="InterPro" id="IPR045596">
    <property type="entry name" value="DUF6459"/>
</dbReference>
<sequence>MLATAPAPTTPATGASVAALTPTVRHAPVPVPPRAGGTPSAHAIATRLAVALTDVLAARRSPHQLRSRLTPLTLGLLTRQLSATPLLARTFRVHSVHACPTTRRSIEASAVLTGVTRSRALALRIEHRDEQWICSALSLL</sequence>
<accession>A0A5Q3Q9X3</accession>
<dbReference type="KEGG" id="sace:GIY23_18710"/>
<name>A0A5Q3Q9X3_9PSEU</name>
<gene>
    <name evidence="1" type="ORF">GIY23_18710</name>
</gene>
<reference evidence="2" key="1">
    <citation type="submission" date="2019-11" db="EMBL/GenBank/DDBJ databases">
        <title>The complete genome sequence of Saccharopolyspora sp. E2A.</title>
        <authorList>
            <person name="Zhang G."/>
        </authorList>
    </citation>
    <scope>NUCLEOTIDE SEQUENCE [LARGE SCALE GENOMIC DNA]</scope>
    <source>
        <strain evidence="2">E2A</strain>
    </source>
</reference>
<evidence type="ECO:0000313" key="1">
    <source>
        <dbReference type="EMBL" id="QGK71282.1"/>
    </source>
</evidence>
<dbReference type="Pfam" id="PF20060">
    <property type="entry name" value="DUF6459"/>
    <property type="match status" value="1"/>
</dbReference>
<dbReference type="RefSeq" id="WP_154077858.1">
    <property type="nucleotide sequence ID" value="NZ_CP045929.1"/>
</dbReference>
<organism evidence="1 2">
    <name type="scientific">Allosaccharopolyspora coralli</name>
    <dbReference type="NCBI Taxonomy" id="2665642"/>
    <lineage>
        <taxon>Bacteria</taxon>
        <taxon>Bacillati</taxon>
        <taxon>Actinomycetota</taxon>
        <taxon>Actinomycetes</taxon>
        <taxon>Pseudonocardiales</taxon>
        <taxon>Pseudonocardiaceae</taxon>
        <taxon>Allosaccharopolyspora</taxon>
    </lineage>
</organism>
<protein>
    <submittedName>
        <fullName evidence="1">Uncharacterized protein</fullName>
    </submittedName>
</protein>
<proteinExistence type="predicted"/>
<keyword evidence="2" id="KW-1185">Reference proteome</keyword>
<dbReference type="EMBL" id="CP045929">
    <property type="protein sequence ID" value="QGK71282.1"/>
    <property type="molecule type" value="Genomic_DNA"/>
</dbReference>
<evidence type="ECO:0000313" key="2">
    <source>
        <dbReference type="Proteomes" id="UP000371041"/>
    </source>
</evidence>
<dbReference type="AlphaFoldDB" id="A0A5Q3Q9X3"/>
<dbReference type="Proteomes" id="UP000371041">
    <property type="component" value="Chromosome"/>
</dbReference>